<sequence>MITGNLVNVQGVDVWVNPENSRMEMSRITEPTVSAAIRYHGGDHDMGGHLIADTIAVELAELMADRTQVAAAQVLITGPGRLRESHGVQHIAHVAAVEGEPASGFRQVMSLGRCVHNILAELDRLNDEGAALRSVLLPLLGTGGGSSDIEKTVDRLVSGVAEYFRTHQGSRVRTVYLLAYTDAQEAVCRTALNLQLAQEPGEQQ</sequence>
<gene>
    <name evidence="2" type="ORF">OIE64_13955</name>
</gene>
<reference evidence="2 3" key="1">
    <citation type="submission" date="2022-10" db="EMBL/GenBank/DDBJ databases">
        <title>The complete genomes of actinobacterial strains from the NBC collection.</title>
        <authorList>
            <person name="Joergensen T.S."/>
            <person name="Alvarez Arevalo M."/>
            <person name="Sterndorff E.B."/>
            <person name="Faurdal D."/>
            <person name="Vuksanovic O."/>
            <person name="Mourched A.-S."/>
            <person name="Charusanti P."/>
            <person name="Shaw S."/>
            <person name="Blin K."/>
            <person name="Weber T."/>
        </authorList>
    </citation>
    <scope>NUCLEOTIDE SEQUENCE [LARGE SCALE GENOMIC DNA]</scope>
    <source>
        <strain evidence="2 3">NBC 01769</strain>
    </source>
</reference>
<dbReference type="RefSeq" id="WP_326592134.1">
    <property type="nucleotide sequence ID" value="NZ_CP109114.1"/>
</dbReference>
<protein>
    <recommendedName>
        <fullName evidence="1">Macro domain-containing protein</fullName>
    </recommendedName>
</protein>
<keyword evidence="3" id="KW-1185">Reference proteome</keyword>
<dbReference type="Proteomes" id="UP001330827">
    <property type="component" value="Chromosome"/>
</dbReference>
<dbReference type="SUPFAM" id="SSF52949">
    <property type="entry name" value="Macro domain-like"/>
    <property type="match status" value="1"/>
</dbReference>
<evidence type="ECO:0000313" key="3">
    <source>
        <dbReference type="Proteomes" id="UP001330827"/>
    </source>
</evidence>
<dbReference type="InterPro" id="IPR002589">
    <property type="entry name" value="Macro_dom"/>
</dbReference>
<dbReference type="PROSITE" id="PS51154">
    <property type="entry name" value="MACRO"/>
    <property type="match status" value="1"/>
</dbReference>
<proteinExistence type="predicted"/>
<feature type="domain" description="Macro" evidence="1">
    <location>
        <begin position="1"/>
        <end position="196"/>
    </location>
</feature>
<evidence type="ECO:0000313" key="2">
    <source>
        <dbReference type="EMBL" id="WSC13838.1"/>
    </source>
</evidence>
<organism evidence="2 3">
    <name type="scientific">Streptomyces brevispora</name>
    <dbReference type="NCBI Taxonomy" id="887462"/>
    <lineage>
        <taxon>Bacteria</taxon>
        <taxon>Bacillati</taxon>
        <taxon>Actinomycetota</taxon>
        <taxon>Actinomycetes</taxon>
        <taxon>Kitasatosporales</taxon>
        <taxon>Streptomycetaceae</taxon>
        <taxon>Streptomyces</taxon>
    </lineage>
</organism>
<dbReference type="Gene3D" id="3.40.220.10">
    <property type="entry name" value="Leucine Aminopeptidase, subunit E, domain 1"/>
    <property type="match status" value="1"/>
</dbReference>
<dbReference type="InterPro" id="IPR043472">
    <property type="entry name" value="Macro_dom-like"/>
</dbReference>
<evidence type="ECO:0000259" key="1">
    <source>
        <dbReference type="PROSITE" id="PS51154"/>
    </source>
</evidence>
<accession>A0ABZ1G1S5</accession>
<dbReference type="EMBL" id="CP109114">
    <property type="protein sequence ID" value="WSC13838.1"/>
    <property type="molecule type" value="Genomic_DNA"/>
</dbReference>
<name>A0ABZ1G1S5_9ACTN</name>